<sequence length="43" mass="5101">MLLCLHQQQHQVDTDYRNRNVLFSSWLIKLTYVPSSLCSHGHM</sequence>
<reference evidence="1" key="2">
    <citation type="journal article" date="2015" name="Data Brief">
        <title>Shoot transcriptome of the giant reed, Arundo donax.</title>
        <authorList>
            <person name="Barrero R.A."/>
            <person name="Guerrero F.D."/>
            <person name="Moolhuijzen P."/>
            <person name="Goolsby J.A."/>
            <person name="Tidwell J."/>
            <person name="Bellgard S.E."/>
            <person name="Bellgard M.I."/>
        </authorList>
    </citation>
    <scope>NUCLEOTIDE SEQUENCE</scope>
    <source>
        <tissue evidence="1">Shoot tissue taken approximately 20 cm above the soil surface</tissue>
    </source>
</reference>
<accession>A0A0A9DY32</accession>
<dbReference type="EMBL" id="GBRH01205189">
    <property type="protein sequence ID" value="JAD92706.1"/>
    <property type="molecule type" value="Transcribed_RNA"/>
</dbReference>
<evidence type="ECO:0000313" key="1">
    <source>
        <dbReference type="EMBL" id="JAD92706.1"/>
    </source>
</evidence>
<organism evidence="1">
    <name type="scientific">Arundo donax</name>
    <name type="common">Giant reed</name>
    <name type="synonym">Donax arundinaceus</name>
    <dbReference type="NCBI Taxonomy" id="35708"/>
    <lineage>
        <taxon>Eukaryota</taxon>
        <taxon>Viridiplantae</taxon>
        <taxon>Streptophyta</taxon>
        <taxon>Embryophyta</taxon>
        <taxon>Tracheophyta</taxon>
        <taxon>Spermatophyta</taxon>
        <taxon>Magnoliopsida</taxon>
        <taxon>Liliopsida</taxon>
        <taxon>Poales</taxon>
        <taxon>Poaceae</taxon>
        <taxon>PACMAD clade</taxon>
        <taxon>Arundinoideae</taxon>
        <taxon>Arundineae</taxon>
        <taxon>Arundo</taxon>
    </lineage>
</organism>
<protein>
    <submittedName>
        <fullName evidence="1">Uncharacterized protein</fullName>
    </submittedName>
</protein>
<dbReference type="AlphaFoldDB" id="A0A0A9DY32"/>
<proteinExistence type="predicted"/>
<reference evidence="1" key="1">
    <citation type="submission" date="2014-09" db="EMBL/GenBank/DDBJ databases">
        <authorList>
            <person name="Magalhaes I.L.F."/>
            <person name="Oliveira U."/>
            <person name="Santos F.R."/>
            <person name="Vidigal T.H.D.A."/>
            <person name="Brescovit A.D."/>
            <person name="Santos A.J."/>
        </authorList>
    </citation>
    <scope>NUCLEOTIDE SEQUENCE</scope>
    <source>
        <tissue evidence="1">Shoot tissue taken approximately 20 cm above the soil surface</tissue>
    </source>
</reference>
<name>A0A0A9DY32_ARUDO</name>